<evidence type="ECO:0000313" key="2">
    <source>
        <dbReference type="Proteomes" id="UP001281410"/>
    </source>
</evidence>
<dbReference type="EMBL" id="JANJYJ010000004">
    <property type="protein sequence ID" value="KAK3218141.1"/>
    <property type="molecule type" value="Genomic_DNA"/>
</dbReference>
<gene>
    <name evidence="1" type="ORF">Dsin_012111</name>
</gene>
<dbReference type="AlphaFoldDB" id="A0AAE0AHG5"/>
<dbReference type="PANTHER" id="PTHR33710">
    <property type="entry name" value="BNAC02G09200D PROTEIN"/>
    <property type="match status" value="1"/>
</dbReference>
<dbReference type="InterPro" id="IPR036691">
    <property type="entry name" value="Endo/exonu/phosph_ase_sf"/>
</dbReference>
<sequence>MGDFKKIVNSGEKIGGRNYFSKTGFTDWISENEHLDIGFVGQKFTWMTRKGIFEKIWERLDRALCSMEWTTLFVEGFVRYLPRTSSDHCPIMLILHISHVPRNPFKPFRFEAMRMKHEDFGDLVLLMWAGCGENVMEKVSSLSDKLRVWNRDSFGCLFQNKKRILVRLLGVQRSLGEKFRPSLAKLELKLRKEYNLFIEQEEIF</sequence>
<proteinExistence type="predicted"/>
<protein>
    <submittedName>
        <fullName evidence="1">Uncharacterized protein</fullName>
    </submittedName>
</protein>
<reference evidence="1" key="1">
    <citation type="journal article" date="2023" name="Plant J.">
        <title>Genome sequences and population genomics provide insights into the demographic history, inbreeding, and mutation load of two 'living fossil' tree species of Dipteronia.</title>
        <authorList>
            <person name="Feng Y."/>
            <person name="Comes H.P."/>
            <person name="Chen J."/>
            <person name="Zhu S."/>
            <person name="Lu R."/>
            <person name="Zhang X."/>
            <person name="Li P."/>
            <person name="Qiu J."/>
            <person name="Olsen K.M."/>
            <person name="Qiu Y."/>
        </authorList>
    </citation>
    <scope>NUCLEOTIDE SEQUENCE</scope>
    <source>
        <strain evidence="1">NBL</strain>
    </source>
</reference>
<dbReference type="PANTHER" id="PTHR33710:SF77">
    <property type="entry name" value="DNASE I-LIKE SUPERFAMILY PROTEIN"/>
    <property type="match status" value="1"/>
</dbReference>
<accession>A0AAE0AHG5</accession>
<name>A0AAE0AHG5_9ROSI</name>
<dbReference type="Gene3D" id="3.60.10.10">
    <property type="entry name" value="Endonuclease/exonuclease/phosphatase"/>
    <property type="match status" value="1"/>
</dbReference>
<organism evidence="1 2">
    <name type="scientific">Dipteronia sinensis</name>
    <dbReference type="NCBI Taxonomy" id="43782"/>
    <lineage>
        <taxon>Eukaryota</taxon>
        <taxon>Viridiplantae</taxon>
        <taxon>Streptophyta</taxon>
        <taxon>Embryophyta</taxon>
        <taxon>Tracheophyta</taxon>
        <taxon>Spermatophyta</taxon>
        <taxon>Magnoliopsida</taxon>
        <taxon>eudicotyledons</taxon>
        <taxon>Gunneridae</taxon>
        <taxon>Pentapetalae</taxon>
        <taxon>rosids</taxon>
        <taxon>malvids</taxon>
        <taxon>Sapindales</taxon>
        <taxon>Sapindaceae</taxon>
        <taxon>Hippocastanoideae</taxon>
        <taxon>Acereae</taxon>
        <taxon>Dipteronia</taxon>
    </lineage>
</organism>
<evidence type="ECO:0000313" key="1">
    <source>
        <dbReference type="EMBL" id="KAK3218141.1"/>
    </source>
</evidence>
<dbReference type="SUPFAM" id="SSF56219">
    <property type="entry name" value="DNase I-like"/>
    <property type="match status" value="1"/>
</dbReference>
<comment type="caution">
    <text evidence="1">The sequence shown here is derived from an EMBL/GenBank/DDBJ whole genome shotgun (WGS) entry which is preliminary data.</text>
</comment>
<dbReference type="Proteomes" id="UP001281410">
    <property type="component" value="Unassembled WGS sequence"/>
</dbReference>
<keyword evidence="2" id="KW-1185">Reference proteome</keyword>